<dbReference type="EMBL" id="JBEAFC010000003">
    <property type="protein sequence ID" value="KAL1563100.1"/>
    <property type="molecule type" value="Genomic_DNA"/>
</dbReference>
<dbReference type="AlphaFoldDB" id="A0ABD1I2Y0"/>
<protein>
    <submittedName>
        <fullName evidence="3">tRNA (Guanine(37)-N(1))-methyltransferase</fullName>
        <ecNumber evidence="3">2.1.1.228</ecNumber>
    </submittedName>
</protein>
<dbReference type="PANTHER" id="PTHR23245:SF36">
    <property type="entry name" value="TRNA (GUANINE(37)-N1)-METHYLTRANSFERASE"/>
    <property type="match status" value="1"/>
</dbReference>
<comment type="caution">
    <text evidence="3">The sequence shown here is derived from an EMBL/GenBank/DDBJ whole genome shotgun (WGS) entry which is preliminary data.</text>
</comment>
<gene>
    <name evidence="3" type="ORF">AAHA92_05603</name>
</gene>
<name>A0ABD1I2Y0_SALDI</name>
<reference evidence="3 4" key="1">
    <citation type="submission" date="2024-06" db="EMBL/GenBank/DDBJ databases">
        <title>A chromosome level genome sequence of Diviner's sage (Salvia divinorum).</title>
        <authorList>
            <person name="Ford S.A."/>
            <person name="Ro D.-K."/>
            <person name="Ness R.W."/>
            <person name="Phillips M.A."/>
        </authorList>
    </citation>
    <scope>NUCLEOTIDE SEQUENCE [LARGE SCALE GENOMIC DNA]</scope>
    <source>
        <strain evidence="3">SAF-2024a</strain>
        <tissue evidence="3">Leaf</tissue>
    </source>
</reference>
<accession>A0ABD1I2Y0</accession>
<dbReference type="GO" id="GO:0032259">
    <property type="term" value="P:methylation"/>
    <property type="evidence" value="ECO:0007669"/>
    <property type="project" value="UniProtKB-KW"/>
</dbReference>
<evidence type="ECO:0000256" key="2">
    <source>
        <dbReference type="ARBA" id="ARBA00022603"/>
    </source>
</evidence>
<organism evidence="3 4">
    <name type="scientific">Salvia divinorum</name>
    <name type="common">Maria pastora</name>
    <name type="synonym">Diviner's sage</name>
    <dbReference type="NCBI Taxonomy" id="28513"/>
    <lineage>
        <taxon>Eukaryota</taxon>
        <taxon>Viridiplantae</taxon>
        <taxon>Streptophyta</taxon>
        <taxon>Embryophyta</taxon>
        <taxon>Tracheophyta</taxon>
        <taxon>Spermatophyta</taxon>
        <taxon>Magnoliopsida</taxon>
        <taxon>eudicotyledons</taxon>
        <taxon>Gunneridae</taxon>
        <taxon>Pentapetalae</taxon>
        <taxon>asterids</taxon>
        <taxon>lamiids</taxon>
        <taxon>Lamiales</taxon>
        <taxon>Lamiaceae</taxon>
        <taxon>Nepetoideae</taxon>
        <taxon>Mentheae</taxon>
        <taxon>Salviinae</taxon>
        <taxon>Salvia</taxon>
        <taxon>Salvia subgen. Calosphace</taxon>
    </lineage>
</organism>
<keyword evidence="4" id="KW-1185">Reference proteome</keyword>
<dbReference type="PANTHER" id="PTHR23245">
    <property type="entry name" value="TRNA METHYLTRANSFERASE"/>
    <property type="match status" value="1"/>
</dbReference>
<keyword evidence="3" id="KW-0808">Transferase</keyword>
<dbReference type="GO" id="GO:0052906">
    <property type="term" value="F:tRNA (guanine(37)-N1)-methyltransferase activity"/>
    <property type="evidence" value="ECO:0007669"/>
    <property type="project" value="UniProtKB-EC"/>
</dbReference>
<proteinExistence type="predicted"/>
<keyword evidence="1" id="KW-0963">Cytoplasm</keyword>
<evidence type="ECO:0000313" key="4">
    <source>
        <dbReference type="Proteomes" id="UP001567538"/>
    </source>
</evidence>
<sequence length="126" mass="14674">MLDEKRFDLELNLLALRVLREHCKLATRILNGHLLDRPRIKPVTEDPTSDKNRYMLLSEKIINPELSEIPAGKVDELKELFEIQVVPYSMTLGYSYWTADHILKQILPPGLDVPSSFETIVKYFMF</sequence>
<dbReference type="EC" id="2.1.1.228" evidence="3"/>
<evidence type="ECO:0000313" key="3">
    <source>
        <dbReference type="EMBL" id="KAL1563100.1"/>
    </source>
</evidence>
<keyword evidence="2 3" id="KW-0489">Methyltransferase</keyword>
<dbReference type="Proteomes" id="UP001567538">
    <property type="component" value="Unassembled WGS sequence"/>
</dbReference>
<evidence type="ECO:0000256" key="1">
    <source>
        <dbReference type="ARBA" id="ARBA00022490"/>
    </source>
</evidence>